<keyword evidence="4" id="KW-0804">Transcription</keyword>
<evidence type="ECO:0000259" key="6">
    <source>
        <dbReference type="PROSITE" id="PS50043"/>
    </source>
</evidence>
<dbReference type="PANTHER" id="PTHR43214">
    <property type="entry name" value="TWO-COMPONENT RESPONSE REGULATOR"/>
    <property type="match status" value="1"/>
</dbReference>
<dbReference type="Gene3D" id="3.40.50.2300">
    <property type="match status" value="1"/>
</dbReference>
<sequence length="226" mass="23890">MAAVDKSVTAVIIDDDALVRQLLGTILRASGVEVVGEADDGDQVLDVVARTNPDVVLMDLRMSRISGIEATRALRRRSERPGILAMTSFDTEAAILDAVSAGVNGFIAKDAPPDEIVQAARLVAQGEGSLSPRATRFVLNQVNQVGAASSKPGPSPVLDSLTDRELEVALLVGKGYTNQEIADQLMVSLATVKTHLSSVMTRLGTTNRTQAALMVDRALRGESSLK</sequence>
<dbReference type="GO" id="GO:0000160">
    <property type="term" value="P:phosphorelay signal transduction system"/>
    <property type="evidence" value="ECO:0007669"/>
    <property type="project" value="InterPro"/>
</dbReference>
<dbReference type="InterPro" id="IPR058245">
    <property type="entry name" value="NreC/VraR/RcsB-like_REC"/>
</dbReference>
<keyword evidence="1 5" id="KW-0597">Phosphoprotein</keyword>
<dbReference type="AlphaFoldDB" id="A0AAU7V8L0"/>
<dbReference type="PANTHER" id="PTHR43214:SF24">
    <property type="entry name" value="TRANSCRIPTIONAL REGULATORY PROTEIN NARL-RELATED"/>
    <property type="match status" value="1"/>
</dbReference>
<proteinExistence type="predicted"/>
<dbReference type="SMART" id="SM00421">
    <property type="entry name" value="HTH_LUXR"/>
    <property type="match status" value="1"/>
</dbReference>
<dbReference type="InterPro" id="IPR011006">
    <property type="entry name" value="CheY-like_superfamily"/>
</dbReference>
<dbReference type="CDD" id="cd06170">
    <property type="entry name" value="LuxR_C_like"/>
    <property type="match status" value="1"/>
</dbReference>
<feature type="modified residue" description="4-aspartylphosphate" evidence="5">
    <location>
        <position position="59"/>
    </location>
</feature>
<dbReference type="CDD" id="cd17535">
    <property type="entry name" value="REC_NarL-like"/>
    <property type="match status" value="1"/>
</dbReference>
<evidence type="ECO:0000256" key="4">
    <source>
        <dbReference type="ARBA" id="ARBA00023163"/>
    </source>
</evidence>
<dbReference type="InterPro" id="IPR039420">
    <property type="entry name" value="WalR-like"/>
</dbReference>
<keyword evidence="2" id="KW-0805">Transcription regulation</keyword>
<dbReference type="GO" id="GO:0003677">
    <property type="term" value="F:DNA binding"/>
    <property type="evidence" value="ECO:0007669"/>
    <property type="project" value="UniProtKB-KW"/>
</dbReference>
<dbReference type="KEGG" id="sapp:SAC06_04330"/>
<dbReference type="InterPro" id="IPR001789">
    <property type="entry name" value="Sig_transdc_resp-reg_receiver"/>
</dbReference>
<dbReference type="SUPFAM" id="SSF52172">
    <property type="entry name" value="CheY-like"/>
    <property type="match status" value="1"/>
</dbReference>
<dbReference type="PROSITE" id="PS00622">
    <property type="entry name" value="HTH_LUXR_1"/>
    <property type="match status" value="1"/>
</dbReference>
<dbReference type="PROSITE" id="PS50043">
    <property type="entry name" value="HTH_LUXR_2"/>
    <property type="match status" value="1"/>
</dbReference>
<organism evidence="8">
    <name type="scientific">Scrofimicrobium appendicitidis</name>
    <dbReference type="NCBI Taxonomy" id="3079930"/>
    <lineage>
        <taxon>Bacteria</taxon>
        <taxon>Bacillati</taxon>
        <taxon>Actinomycetota</taxon>
        <taxon>Actinomycetes</taxon>
        <taxon>Actinomycetales</taxon>
        <taxon>Actinomycetaceae</taxon>
        <taxon>Scrofimicrobium</taxon>
    </lineage>
</organism>
<dbReference type="InterPro" id="IPR000792">
    <property type="entry name" value="Tscrpt_reg_LuxR_C"/>
</dbReference>
<dbReference type="RefSeq" id="WP_350258989.1">
    <property type="nucleotide sequence ID" value="NZ_CP138335.1"/>
</dbReference>
<protein>
    <submittedName>
        <fullName evidence="8">Response regulator transcription factor</fullName>
    </submittedName>
</protein>
<dbReference type="Pfam" id="PF00196">
    <property type="entry name" value="GerE"/>
    <property type="match status" value="1"/>
</dbReference>
<evidence type="ECO:0000256" key="5">
    <source>
        <dbReference type="PROSITE-ProRule" id="PRU00169"/>
    </source>
</evidence>
<evidence type="ECO:0000256" key="3">
    <source>
        <dbReference type="ARBA" id="ARBA00023125"/>
    </source>
</evidence>
<evidence type="ECO:0000313" key="8">
    <source>
        <dbReference type="EMBL" id="XBW08789.1"/>
    </source>
</evidence>
<name>A0AAU7V8L0_9ACTO</name>
<keyword evidence="3" id="KW-0238">DNA-binding</keyword>
<dbReference type="EMBL" id="CP138335">
    <property type="protein sequence ID" value="XBW08789.1"/>
    <property type="molecule type" value="Genomic_DNA"/>
</dbReference>
<reference evidence="8" key="1">
    <citation type="submission" date="2023-11" db="EMBL/GenBank/DDBJ databases">
        <title>Scrofimicrobium hongkongense sp. nov., isolated from a patient with peritonitis.</title>
        <authorList>
            <person name="Lao H.Y."/>
            <person name="Wong A.Y.P."/>
            <person name="Ng T.L."/>
            <person name="Wong R.Y.L."/>
            <person name="Yau M.C.Y."/>
            <person name="Lam J.Y.W."/>
            <person name="Siu G.K.H."/>
        </authorList>
    </citation>
    <scope>NUCLEOTIDE SEQUENCE</scope>
    <source>
        <strain evidence="8">R131</strain>
    </source>
</reference>
<gene>
    <name evidence="8" type="ORF">SAC06_04330</name>
</gene>
<dbReference type="Pfam" id="PF00072">
    <property type="entry name" value="Response_reg"/>
    <property type="match status" value="1"/>
</dbReference>
<accession>A0AAU7V8L0</accession>
<evidence type="ECO:0000256" key="2">
    <source>
        <dbReference type="ARBA" id="ARBA00023015"/>
    </source>
</evidence>
<evidence type="ECO:0000256" key="1">
    <source>
        <dbReference type="ARBA" id="ARBA00022553"/>
    </source>
</evidence>
<dbReference type="PRINTS" id="PR00038">
    <property type="entry name" value="HTHLUXR"/>
</dbReference>
<feature type="domain" description="HTH luxR-type" evidence="6">
    <location>
        <begin position="154"/>
        <end position="219"/>
    </location>
</feature>
<feature type="domain" description="Response regulatory" evidence="7">
    <location>
        <begin position="9"/>
        <end position="124"/>
    </location>
</feature>
<dbReference type="GO" id="GO:0006355">
    <property type="term" value="P:regulation of DNA-templated transcription"/>
    <property type="evidence" value="ECO:0007669"/>
    <property type="project" value="InterPro"/>
</dbReference>
<dbReference type="SMART" id="SM00448">
    <property type="entry name" value="REC"/>
    <property type="match status" value="1"/>
</dbReference>
<evidence type="ECO:0000259" key="7">
    <source>
        <dbReference type="PROSITE" id="PS50110"/>
    </source>
</evidence>
<dbReference type="PROSITE" id="PS50110">
    <property type="entry name" value="RESPONSE_REGULATORY"/>
    <property type="match status" value="1"/>
</dbReference>